<protein>
    <submittedName>
        <fullName evidence="2">Uncharacterized protein</fullName>
    </submittedName>
</protein>
<evidence type="ECO:0000256" key="1">
    <source>
        <dbReference type="SAM" id="Phobius"/>
    </source>
</evidence>
<name>A0A3P9H1S9_ORYLA</name>
<sequence length="270" mass="30965">MNTSSQIRLLLWKNWTLRKRQKKRFLVEIFWPVLLFVGLVWLRKANPLYQQHECEQRSVQAEGLCSLDEPCPQLGSCPGSRVSSAMSTTPASDIQQGETCCSGIVVLLFLTDIQNYGRLWRELTSFSDFMDVLRRNPSALAGRGLRIEDMLKDDELLTAYLLRDVGLPESLLYQLLNAKLRLEQFAFGVPDLQLKDIACSQALLERFIIFPSRMGLHGVRNAMCALSQQRLQRIEDVLYANLDIFKIFKLVRQESEWAGLRETHQATLVS</sequence>
<reference evidence="2" key="3">
    <citation type="submission" date="2025-08" db="UniProtKB">
        <authorList>
            <consortium name="Ensembl"/>
        </authorList>
    </citation>
    <scope>IDENTIFICATION</scope>
    <source>
        <strain evidence="2">HSOK</strain>
    </source>
</reference>
<dbReference type="AlphaFoldDB" id="A0A3P9H1S9"/>
<keyword evidence="1" id="KW-0472">Membrane</keyword>
<proteinExistence type="predicted"/>
<accession>A0A3P9H1S9</accession>
<keyword evidence="1" id="KW-1133">Transmembrane helix</keyword>
<reference evidence="2 3" key="2">
    <citation type="submission" date="2017-04" db="EMBL/GenBank/DDBJ databases">
        <title>CpG methylation of centromeres and impact of large insertions on vertebrate speciation.</title>
        <authorList>
            <person name="Ichikawa K."/>
            <person name="Yoshimura J."/>
            <person name="Morishita S."/>
        </authorList>
    </citation>
    <scope>NUCLEOTIDE SEQUENCE</scope>
    <source>
        <strain evidence="2 3">HSOK</strain>
    </source>
</reference>
<reference evidence="2" key="4">
    <citation type="submission" date="2025-09" db="UniProtKB">
        <authorList>
            <consortium name="Ensembl"/>
        </authorList>
    </citation>
    <scope>IDENTIFICATION</scope>
    <source>
        <strain evidence="2">HSOK</strain>
    </source>
</reference>
<dbReference type="Ensembl" id="ENSORLT00015012105.1">
    <property type="protein sequence ID" value="ENSORLP00015001764.1"/>
    <property type="gene ID" value="ENSORLG00015002408.1"/>
</dbReference>
<dbReference type="Proteomes" id="UP000265200">
    <property type="component" value="Chromosome 17"/>
</dbReference>
<organism evidence="2 3">
    <name type="scientific">Oryzias latipes</name>
    <name type="common">Japanese rice fish</name>
    <name type="synonym">Japanese killifish</name>
    <dbReference type="NCBI Taxonomy" id="8090"/>
    <lineage>
        <taxon>Eukaryota</taxon>
        <taxon>Metazoa</taxon>
        <taxon>Chordata</taxon>
        <taxon>Craniata</taxon>
        <taxon>Vertebrata</taxon>
        <taxon>Euteleostomi</taxon>
        <taxon>Actinopterygii</taxon>
        <taxon>Neopterygii</taxon>
        <taxon>Teleostei</taxon>
        <taxon>Neoteleostei</taxon>
        <taxon>Acanthomorphata</taxon>
        <taxon>Ovalentaria</taxon>
        <taxon>Atherinomorphae</taxon>
        <taxon>Beloniformes</taxon>
        <taxon>Adrianichthyidae</taxon>
        <taxon>Oryziinae</taxon>
        <taxon>Oryzias</taxon>
    </lineage>
</organism>
<feature type="transmembrane region" description="Helical" evidence="1">
    <location>
        <begin position="25"/>
        <end position="42"/>
    </location>
</feature>
<evidence type="ECO:0000313" key="2">
    <source>
        <dbReference type="Ensembl" id="ENSORLP00015001764.1"/>
    </source>
</evidence>
<reference key="1">
    <citation type="journal article" date="2007" name="Nature">
        <title>The medaka draft genome and insights into vertebrate genome evolution.</title>
        <authorList>
            <person name="Kasahara M."/>
            <person name="Naruse K."/>
            <person name="Sasaki S."/>
            <person name="Nakatani Y."/>
            <person name="Qu W."/>
            <person name="Ahsan B."/>
            <person name="Yamada T."/>
            <person name="Nagayasu Y."/>
            <person name="Doi K."/>
            <person name="Kasai Y."/>
            <person name="Jindo T."/>
            <person name="Kobayashi D."/>
            <person name="Shimada A."/>
            <person name="Toyoda A."/>
            <person name="Kuroki Y."/>
            <person name="Fujiyama A."/>
            <person name="Sasaki T."/>
            <person name="Shimizu A."/>
            <person name="Asakawa S."/>
            <person name="Shimizu N."/>
            <person name="Hashimoto S."/>
            <person name="Yang J."/>
            <person name="Lee Y."/>
            <person name="Matsushima K."/>
            <person name="Sugano S."/>
            <person name="Sakaizumi M."/>
            <person name="Narita T."/>
            <person name="Ohishi K."/>
            <person name="Haga S."/>
            <person name="Ohta F."/>
            <person name="Nomoto H."/>
            <person name="Nogata K."/>
            <person name="Morishita T."/>
            <person name="Endo T."/>
            <person name="Shin-I T."/>
            <person name="Takeda H."/>
            <person name="Morishita S."/>
            <person name="Kohara Y."/>
        </authorList>
    </citation>
    <scope>NUCLEOTIDE SEQUENCE [LARGE SCALE GENOMIC DNA]</scope>
    <source>
        <strain>Hd-rR</strain>
    </source>
</reference>
<keyword evidence="1" id="KW-0812">Transmembrane</keyword>
<evidence type="ECO:0000313" key="3">
    <source>
        <dbReference type="Proteomes" id="UP000265200"/>
    </source>
</evidence>